<feature type="chain" id="PRO_5037816663" evidence="1">
    <location>
        <begin position="31"/>
        <end position="136"/>
    </location>
</feature>
<comment type="caution">
    <text evidence="3">The sequence shown here is derived from an EMBL/GenBank/DDBJ whole genome shotgun (WGS) entry which is preliminary data.</text>
</comment>
<proteinExistence type="predicted"/>
<dbReference type="EMBL" id="DYYG01000013">
    <property type="protein sequence ID" value="HJE22883.1"/>
    <property type="molecule type" value="Genomic_DNA"/>
</dbReference>
<dbReference type="InterPro" id="IPR032693">
    <property type="entry name" value="YtkA-like_dom"/>
</dbReference>
<reference evidence="3" key="2">
    <citation type="submission" date="2021-09" db="EMBL/GenBank/DDBJ databases">
        <authorList>
            <person name="Gilroy R."/>
        </authorList>
    </citation>
    <scope>NUCLEOTIDE SEQUENCE</scope>
    <source>
        <strain evidence="3">316</strain>
    </source>
</reference>
<evidence type="ECO:0000256" key="1">
    <source>
        <dbReference type="SAM" id="SignalP"/>
    </source>
</evidence>
<feature type="signal peptide" evidence="1">
    <location>
        <begin position="1"/>
        <end position="30"/>
    </location>
</feature>
<accession>A0A921JEA8</accession>
<dbReference type="Pfam" id="PF13115">
    <property type="entry name" value="YtkA"/>
    <property type="match status" value="1"/>
</dbReference>
<gene>
    <name evidence="3" type="ORF">K8W01_04425</name>
</gene>
<evidence type="ECO:0000313" key="3">
    <source>
        <dbReference type="EMBL" id="HJE22883.1"/>
    </source>
</evidence>
<protein>
    <submittedName>
        <fullName evidence="3">FixH family protein</fullName>
    </submittedName>
</protein>
<name>A0A921JEA8_9HYPH</name>
<keyword evidence="1" id="KW-0732">Signal</keyword>
<organism evidence="3 4">
    <name type="scientific">Methylorubrum populi</name>
    <dbReference type="NCBI Taxonomy" id="223967"/>
    <lineage>
        <taxon>Bacteria</taxon>
        <taxon>Pseudomonadati</taxon>
        <taxon>Pseudomonadota</taxon>
        <taxon>Alphaproteobacteria</taxon>
        <taxon>Hyphomicrobiales</taxon>
        <taxon>Methylobacteriaceae</taxon>
        <taxon>Methylorubrum</taxon>
    </lineage>
</organism>
<sequence>MINNPFARPLSAALLGAVLSVPALTSSALADIKDYRFELVQQEAKVGEAVLSVRLLDKRSGKPVPDAVIFAKRIDMAPDSMDEMTSKIEQLPTTEPGVYRFKAKLTMAGGWRLSLGAKVQGESGTVEDKLGFKAVK</sequence>
<feature type="domain" description="YtkA-like" evidence="2">
    <location>
        <begin position="31"/>
        <end position="115"/>
    </location>
</feature>
<evidence type="ECO:0000259" key="2">
    <source>
        <dbReference type="Pfam" id="PF13115"/>
    </source>
</evidence>
<dbReference type="Proteomes" id="UP000742631">
    <property type="component" value="Unassembled WGS sequence"/>
</dbReference>
<dbReference type="AlphaFoldDB" id="A0A921JEA8"/>
<evidence type="ECO:0000313" key="4">
    <source>
        <dbReference type="Proteomes" id="UP000742631"/>
    </source>
</evidence>
<reference evidence="3" key="1">
    <citation type="journal article" date="2021" name="PeerJ">
        <title>Extensive microbial diversity within the chicken gut microbiome revealed by metagenomics and culture.</title>
        <authorList>
            <person name="Gilroy R."/>
            <person name="Ravi A."/>
            <person name="Getino M."/>
            <person name="Pursley I."/>
            <person name="Horton D.L."/>
            <person name="Alikhan N.F."/>
            <person name="Baker D."/>
            <person name="Gharbi K."/>
            <person name="Hall N."/>
            <person name="Watson M."/>
            <person name="Adriaenssens E.M."/>
            <person name="Foster-Nyarko E."/>
            <person name="Jarju S."/>
            <person name="Secka A."/>
            <person name="Antonio M."/>
            <person name="Oren A."/>
            <person name="Chaudhuri R.R."/>
            <person name="La Ragione R."/>
            <person name="Hildebrand F."/>
            <person name="Pallen M.J."/>
        </authorList>
    </citation>
    <scope>NUCLEOTIDE SEQUENCE</scope>
    <source>
        <strain evidence="3">316</strain>
    </source>
</reference>